<name>A0ABD0Y1P8_9HEMI</name>
<dbReference type="CDD" id="cd00110">
    <property type="entry name" value="LamG"/>
    <property type="match status" value="1"/>
</dbReference>
<comment type="caution">
    <text evidence="6">The sequence shown here is derived from an EMBL/GenBank/DDBJ whole genome shotgun (WGS) entry which is preliminary data.</text>
</comment>
<evidence type="ECO:0000313" key="7">
    <source>
        <dbReference type="Proteomes" id="UP001558652"/>
    </source>
</evidence>
<dbReference type="Gene3D" id="2.60.120.200">
    <property type="match status" value="1"/>
</dbReference>
<feature type="non-terminal residue" evidence="6">
    <location>
        <position position="1"/>
    </location>
</feature>
<dbReference type="Gene3D" id="2.10.25.10">
    <property type="entry name" value="Laminin"/>
    <property type="match status" value="1"/>
</dbReference>
<evidence type="ECO:0000256" key="2">
    <source>
        <dbReference type="PROSITE-ProRule" id="PRU00076"/>
    </source>
</evidence>
<dbReference type="Pfam" id="PF00054">
    <property type="entry name" value="Laminin_G_1"/>
    <property type="match status" value="1"/>
</dbReference>
<evidence type="ECO:0000256" key="1">
    <source>
        <dbReference type="ARBA" id="ARBA00023157"/>
    </source>
</evidence>
<reference evidence="6 7" key="1">
    <citation type="submission" date="2024-07" db="EMBL/GenBank/DDBJ databases">
        <title>Chromosome-level genome assembly of the water stick insect Ranatra chinensis (Heteroptera: Nepidae).</title>
        <authorList>
            <person name="Liu X."/>
        </authorList>
    </citation>
    <scope>NUCLEOTIDE SEQUENCE [LARGE SCALE GENOMIC DNA]</scope>
    <source>
        <strain evidence="6">Cailab_2021Rc</strain>
        <tissue evidence="6">Muscle</tissue>
    </source>
</reference>
<evidence type="ECO:0000259" key="4">
    <source>
        <dbReference type="PROSITE" id="PS50025"/>
    </source>
</evidence>
<proteinExistence type="predicted"/>
<dbReference type="InterPro" id="IPR050372">
    <property type="entry name" value="Neurexin-related_CASP"/>
</dbReference>
<sequence>NKLFLFYLFRFIQLNYNLGSGTVVVTSVNKIRLGEWHRVKVRRYQRDALLQVDNEAPVAGQSQGTLTALDLNQHAYIGYVPTNYTKVFQNAGTHLGLVGCVKLHHQQLLQGQPQLTHQDSEGVATCRQNPCQSMPCLNSGSCFPAGGQHRSSKPVCHCPINFTGEEEVISRRIIISYEICFYFIK</sequence>
<evidence type="ECO:0000313" key="6">
    <source>
        <dbReference type="EMBL" id="KAL1116865.1"/>
    </source>
</evidence>
<dbReference type="InterPro" id="IPR001791">
    <property type="entry name" value="Laminin_G"/>
</dbReference>
<dbReference type="InterPro" id="IPR013320">
    <property type="entry name" value="ConA-like_dom_sf"/>
</dbReference>
<dbReference type="EMBL" id="JBFDAA010000017">
    <property type="protein sequence ID" value="KAL1116865.1"/>
    <property type="molecule type" value="Genomic_DNA"/>
</dbReference>
<dbReference type="SUPFAM" id="SSF57196">
    <property type="entry name" value="EGF/Laminin"/>
    <property type="match status" value="1"/>
</dbReference>
<dbReference type="PANTHER" id="PTHR15036:SF85">
    <property type="entry name" value="SP2353, ISOFORM A"/>
    <property type="match status" value="1"/>
</dbReference>
<dbReference type="Proteomes" id="UP001558652">
    <property type="component" value="Unassembled WGS sequence"/>
</dbReference>
<feature type="signal peptide" evidence="3">
    <location>
        <begin position="1"/>
        <end position="19"/>
    </location>
</feature>
<keyword evidence="2" id="KW-0245">EGF-like domain</keyword>
<keyword evidence="3" id="KW-0732">Signal</keyword>
<organism evidence="6 7">
    <name type="scientific">Ranatra chinensis</name>
    <dbReference type="NCBI Taxonomy" id="642074"/>
    <lineage>
        <taxon>Eukaryota</taxon>
        <taxon>Metazoa</taxon>
        <taxon>Ecdysozoa</taxon>
        <taxon>Arthropoda</taxon>
        <taxon>Hexapoda</taxon>
        <taxon>Insecta</taxon>
        <taxon>Pterygota</taxon>
        <taxon>Neoptera</taxon>
        <taxon>Paraneoptera</taxon>
        <taxon>Hemiptera</taxon>
        <taxon>Heteroptera</taxon>
        <taxon>Panheteroptera</taxon>
        <taxon>Nepomorpha</taxon>
        <taxon>Nepidae</taxon>
        <taxon>Ranatrinae</taxon>
        <taxon>Ranatra</taxon>
    </lineage>
</organism>
<accession>A0ABD0Y1P8</accession>
<dbReference type="InterPro" id="IPR000742">
    <property type="entry name" value="EGF"/>
</dbReference>
<evidence type="ECO:0000256" key="3">
    <source>
        <dbReference type="SAM" id="SignalP"/>
    </source>
</evidence>
<keyword evidence="7" id="KW-1185">Reference proteome</keyword>
<feature type="domain" description="Laminin G" evidence="4">
    <location>
        <begin position="1"/>
        <end position="131"/>
    </location>
</feature>
<dbReference type="PROSITE" id="PS50026">
    <property type="entry name" value="EGF_3"/>
    <property type="match status" value="1"/>
</dbReference>
<dbReference type="AlphaFoldDB" id="A0ABD0Y1P8"/>
<dbReference type="SUPFAM" id="SSF49899">
    <property type="entry name" value="Concanavalin A-like lectins/glucanases"/>
    <property type="match status" value="1"/>
</dbReference>
<evidence type="ECO:0008006" key="8">
    <source>
        <dbReference type="Google" id="ProtNLM"/>
    </source>
</evidence>
<keyword evidence="1" id="KW-1015">Disulfide bond</keyword>
<dbReference type="GO" id="GO:0016020">
    <property type="term" value="C:membrane"/>
    <property type="evidence" value="ECO:0007669"/>
    <property type="project" value="UniProtKB-SubCell"/>
</dbReference>
<dbReference type="PANTHER" id="PTHR15036">
    <property type="entry name" value="PIKACHURIN-LIKE PROTEIN"/>
    <property type="match status" value="1"/>
</dbReference>
<dbReference type="PROSITE" id="PS50025">
    <property type="entry name" value="LAM_G_DOMAIN"/>
    <property type="match status" value="1"/>
</dbReference>
<feature type="domain" description="EGF-like" evidence="5">
    <location>
        <begin position="127"/>
        <end position="165"/>
    </location>
</feature>
<comment type="caution">
    <text evidence="2">Lacks conserved residue(s) required for the propagation of feature annotation.</text>
</comment>
<feature type="chain" id="PRO_5044896605" description="Laminin G domain-containing protein" evidence="3">
    <location>
        <begin position="20"/>
        <end position="185"/>
    </location>
</feature>
<evidence type="ECO:0000259" key="5">
    <source>
        <dbReference type="PROSITE" id="PS50026"/>
    </source>
</evidence>
<gene>
    <name evidence="6" type="ORF">AAG570_005334</name>
</gene>
<protein>
    <recommendedName>
        <fullName evidence="8">Laminin G domain-containing protein</fullName>
    </recommendedName>
</protein>